<evidence type="ECO:0000313" key="2">
    <source>
        <dbReference type="EMBL" id="SVC24941.1"/>
    </source>
</evidence>
<proteinExistence type="predicted"/>
<protein>
    <submittedName>
        <fullName evidence="2">Uncharacterized protein</fullName>
    </submittedName>
</protein>
<feature type="compositionally biased region" description="Polar residues" evidence="1">
    <location>
        <begin position="39"/>
        <end position="48"/>
    </location>
</feature>
<organism evidence="2">
    <name type="scientific">marine metagenome</name>
    <dbReference type="NCBI Taxonomy" id="408172"/>
    <lineage>
        <taxon>unclassified sequences</taxon>
        <taxon>metagenomes</taxon>
        <taxon>ecological metagenomes</taxon>
    </lineage>
</organism>
<reference evidence="2" key="1">
    <citation type="submission" date="2018-05" db="EMBL/GenBank/DDBJ databases">
        <authorList>
            <person name="Lanie J.A."/>
            <person name="Ng W.-L."/>
            <person name="Kazmierczak K.M."/>
            <person name="Andrzejewski T.M."/>
            <person name="Davidsen T.M."/>
            <person name="Wayne K.J."/>
            <person name="Tettelin H."/>
            <person name="Glass J.I."/>
            <person name="Rusch D."/>
            <person name="Podicherti R."/>
            <person name="Tsui H.-C.T."/>
            <person name="Winkler M.E."/>
        </authorList>
    </citation>
    <scope>NUCLEOTIDE SEQUENCE</scope>
</reference>
<feature type="non-terminal residue" evidence="2">
    <location>
        <position position="1"/>
    </location>
</feature>
<dbReference type="AlphaFoldDB" id="A0A382KQK1"/>
<sequence length="121" mass="13390">VRRAPTFRFEQGQPVVEAGQRIVGMQLQGPFEEKKRFSGASSHGQQITGADKSFHLGRVDADSTHVELEGRVELALPGQQSPHVIQQTGVIRLQLCGASEPVDRLRVIVVFRKKSAEVEMM</sequence>
<feature type="region of interest" description="Disordered" evidence="1">
    <location>
        <begin position="33"/>
        <end position="53"/>
    </location>
</feature>
<evidence type="ECO:0000256" key="1">
    <source>
        <dbReference type="SAM" id="MobiDB-lite"/>
    </source>
</evidence>
<name>A0A382KQK1_9ZZZZ</name>
<accession>A0A382KQK1</accession>
<gene>
    <name evidence="2" type="ORF">METZ01_LOCUS277795</name>
</gene>
<dbReference type="EMBL" id="UINC01081264">
    <property type="protein sequence ID" value="SVC24941.1"/>
    <property type="molecule type" value="Genomic_DNA"/>
</dbReference>